<evidence type="ECO:0000313" key="9">
    <source>
        <dbReference type="EMBL" id="NGO39498.1"/>
    </source>
</evidence>
<evidence type="ECO:0000256" key="1">
    <source>
        <dbReference type="ARBA" id="ARBA00000971"/>
    </source>
</evidence>
<dbReference type="Gene3D" id="1.10.287.460">
    <property type="entry name" value="Peptidyl-prolyl cis-trans isomerase, FKBP-type, N-terminal domain"/>
    <property type="match status" value="1"/>
</dbReference>
<dbReference type="PANTHER" id="PTHR43811:SF19">
    <property type="entry name" value="39 KDA FK506-BINDING NUCLEAR PROTEIN"/>
    <property type="match status" value="1"/>
</dbReference>
<keyword evidence="3" id="KW-0732">Signal</keyword>
<dbReference type="InterPro" id="IPR046357">
    <property type="entry name" value="PPIase_dom_sf"/>
</dbReference>
<keyword evidence="10" id="KW-1185">Reference proteome</keyword>
<dbReference type="EMBL" id="JAAKYA010000053">
    <property type="protein sequence ID" value="NGO39498.1"/>
    <property type="molecule type" value="Genomic_DNA"/>
</dbReference>
<evidence type="ECO:0000313" key="10">
    <source>
        <dbReference type="Proteomes" id="UP000477311"/>
    </source>
</evidence>
<protein>
    <recommendedName>
        <fullName evidence="7">Peptidyl-prolyl cis-trans isomerase</fullName>
        <ecNumber evidence="7">5.2.1.8</ecNumber>
    </recommendedName>
</protein>
<gene>
    <name evidence="9" type="ORF">G4L39_08830</name>
</gene>
<accession>A0A6M1RHF3</accession>
<dbReference type="Proteomes" id="UP000477311">
    <property type="component" value="Unassembled WGS sequence"/>
</dbReference>
<dbReference type="InterPro" id="IPR000774">
    <property type="entry name" value="PPIase_FKBP_N"/>
</dbReference>
<dbReference type="InterPro" id="IPR036944">
    <property type="entry name" value="PPIase_FKBP_N_sf"/>
</dbReference>
<name>A0A6M1RHF3_9BACT</name>
<evidence type="ECO:0000256" key="3">
    <source>
        <dbReference type="ARBA" id="ARBA00022729"/>
    </source>
</evidence>
<keyword evidence="5 6" id="KW-0413">Isomerase</keyword>
<dbReference type="Gene3D" id="3.10.50.40">
    <property type="match status" value="1"/>
</dbReference>
<dbReference type="PANTHER" id="PTHR43811">
    <property type="entry name" value="FKBP-TYPE PEPTIDYL-PROLYL CIS-TRANS ISOMERASE FKPA"/>
    <property type="match status" value="1"/>
</dbReference>
<evidence type="ECO:0000259" key="8">
    <source>
        <dbReference type="PROSITE" id="PS50059"/>
    </source>
</evidence>
<comment type="caution">
    <text evidence="9">The sequence shown here is derived from an EMBL/GenBank/DDBJ whole genome shotgun (WGS) entry which is preliminary data.</text>
</comment>
<evidence type="ECO:0000256" key="6">
    <source>
        <dbReference type="PROSITE-ProRule" id="PRU00277"/>
    </source>
</evidence>
<dbReference type="PROSITE" id="PS50059">
    <property type="entry name" value="FKBP_PPIASE"/>
    <property type="match status" value="1"/>
</dbReference>
<keyword evidence="4 6" id="KW-0697">Rotamase</keyword>
<sequence>MKTRIGFWITGICLAAVVAQGQNTNAFKDDKEKISYALGMSLGSNWKRNALDPDQVSLEVVLQGLRDSLTGSPTRMTEEEMRATLREFSQFMQQKMQEKQRREAEANRKAGAAFLEENKNKPGVVTLPSGLQYRVIQEGAGESPKATDTVLVHYRGRLIDGTEFDSSYKRGEPARFNVSGVIKGWTEALQLMKPGAKWELFIPPDLAYGDAARPNIPPGSTLIFEVELISVTSPATSAAPSAPVTSDIIKVPSAEELARGAKIEVIKAEDLKRLEEEQRKAAAKTQTNQ</sequence>
<dbReference type="FunFam" id="3.10.50.40:FF:000045">
    <property type="entry name" value="Peptidyl-prolyl cis-trans isomerase"/>
    <property type="match status" value="1"/>
</dbReference>
<evidence type="ECO:0000256" key="4">
    <source>
        <dbReference type="ARBA" id="ARBA00023110"/>
    </source>
</evidence>
<dbReference type="InterPro" id="IPR001179">
    <property type="entry name" value="PPIase_FKBP_dom"/>
</dbReference>
<comment type="catalytic activity">
    <reaction evidence="1 6 7">
        <text>[protein]-peptidylproline (omega=180) = [protein]-peptidylproline (omega=0)</text>
        <dbReference type="Rhea" id="RHEA:16237"/>
        <dbReference type="Rhea" id="RHEA-COMP:10747"/>
        <dbReference type="Rhea" id="RHEA-COMP:10748"/>
        <dbReference type="ChEBI" id="CHEBI:83833"/>
        <dbReference type="ChEBI" id="CHEBI:83834"/>
        <dbReference type="EC" id="5.2.1.8"/>
    </reaction>
</comment>
<dbReference type="RefSeq" id="WP_165107550.1">
    <property type="nucleotide sequence ID" value="NZ_JAAKYA010000053.1"/>
</dbReference>
<organism evidence="9 10">
    <name type="scientific">Limisphaera ngatamarikiensis</name>
    <dbReference type="NCBI Taxonomy" id="1324935"/>
    <lineage>
        <taxon>Bacteria</taxon>
        <taxon>Pseudomonadati</taxon>
        <taxon>Verrucomicrobiota</taxon>
        <taxon>Verrucomicrobiia</taxon>
        <taxon>Limisphaerales</taxon>
        <taxon>Limisphaeraceae</taxon>
        <taxon>Limisphaera</taxon>
    </lineage>
</organism>
<dbReference type="GO" id="GO:0006457">
    <property type="term" value="P:protein folding"/>
    <property type="evidence" value="ECO:0007669"/>
    <property type="project" value="InterPro"/>
</dbReference>
<dbReference type="EC" id="5.2.1.8" evidence="7"/>
<dbReference type="GO" id="GO:0003755">
    <property type="term" value="F:peptidyl-prolyl cis-trans isomerase activity"/>
    <property type="evidence" value="ECO:0007669"/>
    <property type="project" value="UniProtKB-UniRule"/>
</dbReference>
<reference evidence="9 10" key="1">
    <citation type="submission" date="2020-02" db="EMBL/GenBank/DDBJ databases">
        <title>Draft genome sequence of Limisphaera ngatamarikiensis NGM72.4T, a thermophilic Verrucomicrobia grouped in subdivision 3.</title>
        <authorList>
            <person name="Carere C.R."/>
            <person name="Steen J."/>
            <person name="Hugenholtz P."/>
            <person name="Stott M.B."/>
        </authorList>
    </citation>
    <scope>NUCLEOTIDE SEQUENCE [LARGE SCALE GENOMIC DNA]</scope>
    <source>
        <strain evidence="9 10">NGM72.4</strain>
    </source>
</reference>
<dbReference type="SUPFAM" id="SSF54534">
    <property type="entry name" value="FKBP-like"/>
    <property type="match status" value="1"/>
</dbReference>
<comment type="similarity">
    <text evidence="2 7">Belongs to the FKBP-type PPIase family.</text>
</comment>
<dbReference type="Pfam" id="PF00254">
    <property type="entry name" value="FKBP_C"/>
    <property type="match status" value="1"/>
</dbReference>
<feature type="domain" description="PPIase FKBP-type" evidence="8">
    <location>
        <begin position="147"/>
        <end position="232"/>
    </location>
</feature>
<dbReference type="Pfam" id="PF01346">
    <property type="entry name" value="FKBP_N"/>
    <property type="match status" value="1"/>
</dbReference>
<evidence type="ECO:0000256" key="5">
    <source>
        <dbReference type="ARBA" id="ARBA00023235"/>
    </source>
</evidence>
<evidence type="ECO:0000256" key="2">
    <source>
        <dbReference type="ARBA" id="ARBA00006577"/>
    </source>
</evidence>
<proteinExistence type="inferred from homology"/>
<dbReference type="AlphaFoldDB" id="A0A6M1RHF3"/>
<evidence type="ECO:0000256" key="7">
    <source>
        <dbReference type="RuleBase" id="RU003915"/>
    </source>
</evidence>